<dbReference type="SMART" id="SM00481">
    <property type="entry name" value="POLIIIAc"/>
    <property type="match status" value="1"/>
</dbReference>
<dbReference type="AlphaFoldDB" id="A0A1S1V5Z1"/>
<comment type="caution">
    <text evidence="2">The sequence shown here is derived from an EMBL/GenBank/DDBJ whole genome shotgun (WGS) entry which is preliminary data.</text>
</comment>
<dbReference type="Pfam" id="PF02811">
    <property type="entry name" value="PHP"/>
    <property type="match status" value="1"/>
</dbReference>
<dbReference type="GO" id="GO:0005829">
    <property type="term" value="C:cytosol"/>
    <property type="evidence" value="ECO:0007669"/>
    <property type="project" value="TreeGrafter"/>
</dbReference>
<dbReference type="InterPro" id="IPR016195">
    <property type="entry name" value="Pol/histidinol_Pase-like"/>
</dbReference>
<dbReference type="Gene3D" id="3.20.20.140">
    <property type="entry name" value="Metal-dependent hydrolases"/>
    <property type="match status" value="1"/>
</dbReference>
<keyword evidence="2" id="KW-0378">Hydrolase</keyword>
<keyword evidence="2" id="KW-0269">Exonuclease</keyword>
<keyword evidence="3" id="KW-1185">Reference proteome</keyword>
<dbReference type="GO" id="GO:0008270">
    <property type="term" value="F:zinc ion binding"/>
    <property type="evidence" value="ECO:0007669"/>
    <property type="project" value="TreeGrafter"/>
</dbReference>
<gene>
    <name evidence="2" type="primary">polX</name>
    <name evidence="2" type="ORF">EUAN_15040</name>
</gene>
<evidence type="ECO:0000313" key="3">
    <source>
        <dbReference type="Proteomes" id="UP000180254"/>
    </source>
</evidence>
<dbReference type="OrthoDB" id="9808747at2"/>
<proteinExistence type="predicted"/>
<dbReference type="SUPFAM" id="SSF89550">
    <property type="entry name" value="PHP domain-like"/>
    <property type="match status" value="1"/>
</dbReference>
<keyword evidence="2" id="KW-0540">Nuclease</keyword>
<dbReference type="RefSeq" id="WP_071063268.1">
    <property type="nucleotide sequence ID" value="NZ_MKIE01000005.1"/>
</dbReference>
<evidence type="ECO:0000259" key="1">
    <source>
        <dbReference type="SMART" id="SM00481"/>
    </source>
</evidence>
<dbReference type="EMBL" id="MKIE01000005">
    <property type="protein sequence ID" value="OHW62056.1"/>
    <property type="molecule type" value="Genomic_DNA"/>
</dbReference>
<dbReference type="InterPro" id="IPR050243">
    <property type="entry name" value="PHP_phosphatase"/>
</dbReference>
<dbReference type="PANTHER" id="PTHR36928">
    <property type="entry name" value="PHOSPHATASE YCDX-RELATED"/>
    <property type="match status" value="1"/>
</dbReference>
<dbReference type="STRING" id="39480.EUAN_15040"/>
<dbReference type="GO" id="GO:0042578">
    <property type="term" value="F:phosphoric ester hydrolase activity"/>
    <property type="evidence" value="ECO:0007669"/>
    <property type="project" value="TreeGrafter"/>
</dbReference>
<evidence type="ECO:0000313" key="2">
    <source>
        <dbReference type="EMBL" id="OHW62056.1"/>
    </source>
</evidence>
<dbReference type="PANTHER" id="PTHR36928:SF1">
    <property type="entry name" value="PHOSPHATASE YCDX-RELATED"/>
    <property type="match status" value="1"/>
</dbReference>
<reference evidence="2 3" key="1">
    <citation type="submission" date="2016-09" db="EMBL/GenBank/DDBJ databases">
        <title>Genome sequence of Eubacterium angustum.</title>
        <authorList>
            <person name="Poehlein A."/>
            <person name="Daniel R."/>
        </authorList>
    </citation>
    <scope>NUCLEOTIDE SEQUENCE [LARGE SCALE GENOMIC DNA]</scope>
    <source>
        <strain evidence="2 3">DSM 1989</strain>
    </source>
</reference>
<feature type="domain" description="Polymerase/histidinol phosphatase N-terminal" evidence="1">
    <location>
        <begin position="5"/>
        <end position="83"/>
    </location>
</feature>
<name>A0A1S1V5Z1_9FIRM</name>
<dbReference type="InterPro" id="IPR004013">
    <property type="entry name" value="PHP_dom"/>
</dbReference>
<organism evidence="2 3">
    <name type="scientific">Andreesenia angusta</name>
    <dbReference type="NCBI Taxonomy" id="39480"/>
    <lineage>
        <taxon>Bacteria</taxon>
        <taxon>Bacillati</taxon>
        <taxon>Bacillota</taxon>
        <taxon>Tissierellia</taxon>
        <taxon>Tissierellales</taxon>
        <taxon>Gottschalkiaceae</taxon>
        <taxon>Andreesenia</taxon>
    </lineage>
</organism>
<accession>A0A1S1V5Z1</accession>
<dbReference type="InterPro" id="IPR003141">
    <property type="entry name" value="Pol/His_phosphatase_N"/>
</dbReference>
<protein>
    <submittedName>
        <fullName evidence="2">DNA polymerase/3'-5' exonuclease PolX</fullName>
    </submittedName>
</protein>
<dbReference type="GO" id="GO:0004527">
    <property type="term" value="F:exonuclease activity"/>
    <property type="evidence" value="ECO:0007669"/>
    <property type="project" value="UniProtKB-KW"/>
</dbReference>
<dbReference type="Proteomes" id="UP000180254">
    <property type="component" value="Unassembled WGS sequence"/>
</dbReference>
<sequence>MILTGDYHTHTVYSHGKGTIRQNVEAALKKGLKEIAITDHGPGHLVFKTKRESFFKMREEVDSLNQEYKDIRILLGVEANIVDYSGNIDVDQEILDIMDILLVGYHYGTRMKKWIDLYRMYAMNLFSFKKIRQLNSDAIIGAIKKYNVDIITHLGDRMRVDIKKIAEVAKEHGTMLEINASPNHGQLNFRNLNIAKDTGVKFVINSDAHSPERVGEVSRAMEVVKMARLNRKLIYNVEQNCEWKEDWEE</sequence>